<feature type="transmembrane region" description="Helical" evidence="7">
    <location>
        <begin position="104"/>
        <end position="121"/>
    </location>
</feature>
<dbReference type="InterPro" id="IPR051907">
    <property type="entry name" value="DoxX-like_oxidoreductase"/>
</dbReference>
<reference evidence="8 9" key="2">
    <citation type="journal article" date="2016" name="Environ. Microbiol. Rep.">
        <title>Metagenomic evidence for the presence of phototrophic Gemmatimonadetes bacteria in diverse environments.</title>
        <authorList>
            <person name="Zeng Y."/>
            <person name="Baumbach J."/>
            <person name="Barbosa E.G."/>
            <person name="Azevedo V."/>
            <person name="Zhang C."/>
            <person name="Koblizek M."/>
        </authorList>
    </citation>
    <scope>NUCLEOTIDE SEQUENCE [LARGE SCALE GENOMIC DNA]</scope>
    <source>
        <strain evidence="8 9">AP64</strain>
    </source>
</reference>
<dbReference type="RefSeq" id="WP_043580100.1">
    <property type="nucleotide sequence ID" value="NZ_CP011454.1"/>
</dbReference>
<comment type="similarity">
    <text evidence="2">Belongs to the DoxX family.</text>
</comment>
<reference evidence="8 9" key="1">
    <citation type="journal article" date="2014" name="Proc. Natl. Acad. Sci. U.S.A.">
        <title>Functional type 2 photosynthetic reaction centers found in the rare bacterial phylum Gemmatimonadetes.</title>
        <authorList>
            <person name="Zeng Y."/>
            <person name="Feng F."/>
            <person name="Medova H."/>
            <person name="Dean J."/>
            <person name="Koblizek M."/>
        </authorList>
    </citation>
    <scope>NUCLEOTIDE SEQUENCE [LARGE SCALE GENOMIC DNA]</scope>
    <source>
        <strain evidence="8 9">AP64</strain>
    </source>
</reference>
<keyword evidence="3" id="KW-1003">Cell membrane</keyword>
<dbReference type="STRING" id="1379270.GEMMAAP_00930"/>
<evidence type="ECO:0000313" key="9">
    <source>
        <dbReference type="Proteomes" id="UP000076404"/>
    </source>
</evidence>
<dbReference type="InterPro" id="IPR032808">
    <property type="entry name" value="DoxX"/>
</dbReference>
<dbReference type="OrthoDB" id="879806at2"/>
<evidence type="ECO:0000256" key="6">
    <source>
        <dbReference type="ARBA" id="ARBA00023136"/>
    </source>
</evidence>
<dbReference type="Proteomes" id="UP000076404">
    <property type="component" value="Chromosome"/>
</dbReference>
<comment type="subcellular location">
    <subcellularLocation>
        <location evidence="1">Cell membrane</location>
        <topology evidence="1">Multi-pass membrane protein</topology>
    </subcellularLocation>
</comment>
<evidence type="ECO:0000256" key="1">
    <source>
        <dbReference type="ARBA" id="ARBA00004651"/>
    </source>
</evidence>
<evidence type="ECO:0000256" key="2">
    <source>
        <dbReference type="ARBA" id="ARBA00006679"/>
    </source>
</evidence>
<keyword evidence="6 7" id="KW-0472">Membrane</keyword>
<feature type="transmembrane region" description="Helical" evidence="7">
    <location>
        <begin position="20"/>
        <end position="39"/>
    </location>
</feature>
<evidence type="ECO:0000256" key="7">
    <source>
        <dbReference type="SAM" id="Phobius"/>
    </source>
</evidence>
<protein>
    <submittedName>
        <fullName evidence="8">DoxX family protein</fullName>
    </submittedName>
</protein>
<feature type="transmembrane region" description="Helical" evidence="7">
    <location>
        <begin position="80"/>
        <end position="99"/>
    </location>
</feature>
<keyword evidence="5 7" id="KW-1133">Transmembrane helix</keyword>
<evidence type="ECO:0000256" key="3">
    <source>
        <dbReference type="ARBA" id="ARBA00022475"/>
    </source>
</evidence>
<feature type="transmembrane region" description="Helical" evidence="7">
    <location>
        <begin position="133"/>
        <end position="151"/>
    </location>
</feature>
<dbReference type="eggNOG" id="COG2259">
    <property type="taxonomic scope" value="Bacteria"/>
</dbReference>
<evidence type="ECO:0000256" key="4">
    <source>
        <dbReference type="ARBA" id="ARBA00022692"/>
    </source>
</evidence>
<dbReference type="GO" id="GO:0005886">
    <property type="term" value="C:plasma membrane"/>
    <property type="evidence" value="ECO:0007669"/>
    <property type="project" value="UniProtKB-SubCell"/>
</dbReference>
<proteinExistence type="inferred from homology"/>
<dbReference type="Pfam" id="PF07681">
    <property type="entry name" value="DoxX"/>
    <property type="match status" value="1"/>
</dbReference>
<keyword evidence="4 7" id="KW-0812">Transmembrane</keyword>
<sequence length="161" mass="17751">MTLWLARLTKPVPVPLAGDVLLLVPRLVCGFMLTVYFGAPKFGLPWSPPENGLGFFEVAFWFPNDVAEFGGLFAQFPNTLAWLGAFAEGVGGVCILLGLLARPFAFLIMCTMLVAIFFQQWQAGYWNMLPATGFVWFSLFTMVLGAGRFSLDALISRERAS</sequence>
<evidence type="ECO:0000313" key="8">
    <source>
        <dbReference type="EMBL" id="AMW03791.1"/>
    </source>
</evidence>
<dbReference type="EMBL" id="CP011454">
    <property type="protein sequence ID" value="AMW03791.1"/>
    <property type="molecule type" value="Genomic_DNA"/>
</dbReference>
<dbReference type="PANTHER" id="PTHR33452">
    <property type="entry name" value="OXIDOREDUCTASE CATD-RELATED"/>
    <property type="match status" value="1"/>
</dbReference>
<name>A0A143BGQ1_9BACT</name>
<dbReference type="PANTHER" id="PTHR33452:SF1">
    <property type="entry name" value="INNER MEMBRANE PROTEIN YPHA-RELATED"/>
    <property type="match status" value="1"/>
</dbReference>
<gene>
    <name evidence="8" type="ORF">GEMMAAP_00930</name>
</gene>
<dbReference type="KEGG" id="gph:GEMMAAP_00930"/>
<organism evidence="8 9">
    <name type="scientific">Gemmatimonas phototrophica</name>
    <dbReference type="NCBI Taxonomy" id="1379270"/>
    <lineage>
        <taxon>Bacteria</taxon>
        <taxon>Pseudomonadati</taxon>
        <taxon>Gemmatimonadota</taxon>
        <taxon>Gemmatimonadia</taxon>
        <taxon>Gemmatimonadales</taxon>
        <taxon>Gemmatimonadaceae</taxon>
        <taxon>Gemmatimonas</taxon>
    </lineage>
</organism>
<keyword evidence="9" id="KW-1185">Reference proteome</keyword>
<accession>A0A143BGQ1</accession>
<dbReference type="AlphaFoldDB" id="A0A143BGQ1"/>
<evidence type="ECO:0000256" key="5">
    <source>
        <dbReference type="ARBA" id="ARBA00022989"/>
    </source>
</evidence>